<sequence length="170" mass="19250">MMNRAEVRVMGVLCEKFGLSMCNVLLDTETDRDHRGKVRVGKGHSKVGKRFPGRKKAISSRQKAAGVPRTFSSGVRCKPEMWFGWAHSQRRPPAWGMTENQLQRVWNEARKQKLWNKEGVAWLRCIQSKQALSRAKEGEVVKAKGRRSTTRVQLRGVVGPNCNGERLHGA</sequence>
<keyword evidence="2" id="KW-1185">Reference proteome</keyword>
<evidence type="ECO:0000313" key="2">
    <source>
        <dbReference type="Proteomes" id="UP000693970"/>
    </source>
</evidence>
<organism evidence="1 2">
    <name type="scientific">Nitzschia inconspicua</name>
    <dbReference type="NCBI Taxonomy" id="303405"/>
    <lineage>
        <taxon>Eukaryota</taxon>
        <taxon>Sar</taxon>
        <taxon>Stramenopiles</taxon>
        <taxon>Ochrophyta</taxon>
        <taxon>Bacillariophyta</taxon>
        <taxon>Bacillariophyceae</taxon>
        <taxon>Bacillariophycidae</taxon>
        <taxon>Bacillariales</taxon>
        <taxon>Bacillariaceae</taxon>
        <taxon>Nitzschia</taxon>
    </lineage>
</organism>
<dbReference type="AlphaFoldDB" id="A0A9K3LGU7"/>
<reference evidence="1" key="2">
    <citation type="submission" date="2021-04" db="EMBL/GenBank/DDBJ databases">
        <authorList>
            <person name="Podell S."/>
        </authorList>
    </citation>
    <scope>NUCLEOTIDE SEQUENCE</scope>
    <source>
        <strain evidence="1">Hildebrandi</strain>
    </source>
</reference>
<proteinExistence type="predicted"/>
<protein>
    <submittedName>
        <fullName evidence="1">Uncharacterized protein</fullName>
    </submittedName>
</protein>
<evidence type="ECO:0000313" key="1">
    <source>
        <dbReference type="EMBL" id="KAG7361605.1"/>
    </source>
</evidence>
<gene>
    <name evidence="1" type="ORF">IV203_036706</name>
</gene>
<name>A0A9K3LGU7_9STRA</name>
<reference evidence="1" key="1">
    <citation type="journal article" date="2021" name="Sci. Rep.">
        <title>Diploid genomic architecture of Nitzschia inconspicua, an elite biomass production diatom.</title>
        <authorList>
            <person name="Oliver A."/>
            <person name="Podell S."/>
            <person name="Pinowska A."/>
            <person name="Traller J.C."/>
            <person name="Smith S.R."/>
            <person name="McClure R."/>
            <person name="Beliaev A."/>
            <person name="Bohutskyi P."/>
            <person name="Hill E.A."/>
            <person name="Rabines A."/>
            <person name="Zheng H."/>
            <person name="Allen L.Z."/>
            <person name="Kuo A."/>
            <person name="Grigoriev I.V."/>
            <person name="Allen A.E."/>
            <person name="Hazlebeck D."/>
            <person name="Allen E.E."/>
        </authorList>
    </citation>
    <scope>NUCLEOTIDE SEQUENCE</scope>
    <source>
        <strain evidence="1">Hildebrandi</strain>
    </source>
</reference>
<dbReference type="EMBL" id="JAGRRH010000013">
    <property type="protein sequence ID" value="KAG7361605.1"/>
    <property type="molecule type" value="Genomic_DNA"/>
</dbReference>
<accession>A0A9K3LGU7</accession>
<comment type="caution">
    <text evidence="1">The sequence shown here is derived from an EMBL/GenBank/DDBJ whole genome shotgun (WGS) entry which is preliminary data.</text>
</comment>
<dbReference type="Proteomes" id="UP000693970">
    <property type="component" value="Unassembled WGS sequence"/>
</dbReference>